<dbReference type="Proteomes" id="UP000186914">
    <property type="component" value="Unassembled WGS sequence"/>
</dbReference>
<proteinExistence type="predicted"/>
<evidence type="ECO:0000313" key="3">
    <source>
        <dbReference type="Proteomes" id="UP000186914"/>
    </source>
</evidence>
<feature type="transmembrane region" description="Helical" evidence="1">
    <location>
        <begin position="118"/>
        <end position="139"/>
    </location>
</feature>
<dbReference type="EMBL" id="FTNO01000003">
    <property type="protein sequence ID" value="SIR66139.1"/>
    <property type="molecule type" value="Genomic_DNA"/>
</dbReference>
<dbReference type="AlphaFoldDB" id="A0A1N7CRA4"/>
<sequence length="231" mass="24330">MTAGLDASRLDPLATVAAFVRVTYTNLVTVAALSIVFTLVSIPVVTAGAAVVALIESVTVLVEEESDGGKVGERESVQRFLATFRENLLVGVPLSVLLAGSVGGTVLYTLLATIRTNLLFLFGIVVGGYVTVLAVLVVFRAATLVVRGTATDSFSSVSALRNATYHLFDAPWFSVLQAVFAAILIGICLVTQIGVVLVLPGMIAVLEVVSFEERSGEGAKRIVRGYRGEIR</sequence>
<evidence type="ECO:0000313" key="2">
    <source>
        <dbReference type="EMBL" id="SIR66139.1"/>
    </source>
</evidence>
<dbReference type="OrthoDB" id="382876at2157"/>
<feature type="transmembrane region" description="Helical" evidence="1">
    <location>
        <begin position="27"/>
        <end position="55"/>
    </location>
</feature>
<dbReference type="RefSeq" id="WP_076431144.1">
    <property type="nucleotide sequence ID" value="NZ_FTNO01000003.1"/>
</dbReference>
<evidence type="ECO:0008006" key="4">
    <source>
        <dbReference type="Google" id="ProtNLM"/>
    </source>
</evidence>
<keyword evidence="1" id="KW-0812">Transmembrane</keyword>
<name>A0A1N7CRA4_9EURY</name>
<accession>A0A1N7CRA4</accession>
<organism evidence="2 3">
    <name type="scientific">Haladaptatus litoreus</name>
    <dbReference type="NCBI Taxonomy" id="553468"/>
    <lineage>
        <taxon>Archaea</taxon>
        <taxon>Methanobacteriati</taxon>
        <taxon>Methanobacteriota</taxon>
        <taxon>Stenosarchaea group</taxon>
        <taxon>Halobacteria</taxon>
        <taxon>Halobacteriales</taxon>
        <taxon>Haladaptataceae</taxon>
        <taxon>Haladaptatus</taxon>
    </lineage>
</organism>
<feature type="transmembrane region" description="Helical" evidence="1">
    <location>
        <begin position="88"/>
        <end position="111"/>
    </location>
</feature>
<keyword evidence="1" id="KW-1133">Transmembrane helix</keyword>
<keyword evidence="1" id="KW-0472">Membrane</keyword>
<reference evidence="3" key="1">
    <citation type="submission" date="2017-01" db="EMBL/GenBank/DDBJ databases">
        <authorList>
            <person name="Varghese N."/>
            <person name="Submissions S."/>
        </authorList>
    </citation>
    <scope>NUCLEOTIDE SEQUENCE [LARGE SCALE GENOMIC DNA]</scope>
    <source>
        <strain evidence="3">CGMCC 1.7737</strain>
    </source>
</reference>
<feature type="transmembrane region" description="Helical" evidence="1">
    <location>
        <begin position="178"/>
        <end position="206"/>
    </location>
</feature>
<keyword evidence="3" id="KW-1185">Reference proteome</keyword>
<protein>
    <recommendedName>
        <fullName evidence="4">Membrane domain of glycerophosphoryl diester phosphodiesterase</fullName>
    </recommendedName>
</protein>
<evidence type="ECO:0000256" key="1">
    <source>
        <dbReference type="SAM" id="Phobius"/>
    </source>
</evidence>
<gene>
    <name evidence="2" type="ORF">SAMN05421858_3198</name>
</gene>